<dbReference type="KEGG" id="top:TOPB45_1480"/>
<name>F8C3D2_THEGP</name>
<gene>
    <name evidence="1" type="ordered locus">TOPB45_1480</name>
</gene>
<dbReference type="AlphaFoldDB" id="F8C3D2"/>
<reference evidence="1 2" key="1">
    <citation type="journal article" date="2013" name="Genome Announc.">
        <title>Complete genome sequence of the hyperthermophilic sulfate-reducing bacterium Thermodesulfobacterium geofontis OPF15T.</title>
        <authorList>
            <person name="Elkins J.G."/>
            <person name="Hamilton-Brehm S.D."/>
            <person name="Lucas S."/>
            <person name="Han J."/>
            <person name="Lapidus A."/>
            <person name="Cheng J.F."/>
            <person name="Goodwin L.A."/>
            <person name="Pitluck S."/>
            <person name="Peters L."/>
            <person name="Mikhailova N."/>
            <person name="Davenport K.W."/>
            <person name="Detter J.C."/>
            <person name="Han C.S."/>
            <person name="Tapia R."/>
            <person name="Land M.L."/>
            <person name="Hauser L."/>
            <person name="Kyrpides N.C."/>
            <person name="Ivanova N.N."/>
            <person name="Pagani I."/>
            <person name="Bruce D."/>
            <person name="Woyke T."/>
            <person name="Cottingham R.W."/>
        </authorList>
    </citation>
    <scope>NUCLEOTIDE SEQUENCE [LARGE SCALE GENOMIC DNA]</scope>
    <source>
        <strain evidence="1 2">OPF15</strain>
    </source>
</reference>
<proteinExistence type="predicted"/>
<accession>F8C3D2</accession>
<sequence>MSSFDFFENKDNKGHLICKYCGGKAVIEGT</sequence>
<dbReference type="Proteomes" id="UP000006583">
    <property type="component" value="Chromosome"/>
</dbReference>
<protein>
    <submittedName>
        <fullName evidence="1">Uncharacterized protein</fullName>
    </submittedName>
</protein>
<dbReference type="EMBL" id="CP002829">
    <property type="protein sequence ID" value="AEH23559.1"/>
    <property type="molecule type" value="Genomic_DNA"/>
</dbReference>
<organism evidence="1 2">
    <name type="scientific">Thermodesulfobacterium geofontis (strain OPF15)</name>
    <dbReference type="NCBI Taxonomy" id="795359"/>
    <lineage>
        <taxon>Bacteria</taxon>
        <taxon>Pseudomonadati</taxon>
        <taxon>Thermodesulfobacteriota</taxon>
        <taxon>Thermodesulfobacteria</taxon>
        <taxon>Thermodesulfobacteriales</taxon>
        <taxon>Thermodesulfobacteriaceae</taxon>
        <taxon>Thermodesulfobacterium</taxon>
    </lineage>
</organism>
<keyword evidence="2" id="KW-1185">Reference proteome</keyword>
<evidence type="ECO:0000313" key="2">
    <source>
        <dbReference type="Proteomes" id="UP000006583"/>
    </source>
</evidence>
<dbReference type="STRING" id="795359.TOPB45_1480"/>
<evidence type="ECO:0000313" key="1">
    <source>
        <dbReference type="EMBL" id="AEH23559.1"/>
    </source>
</evidence>
<dbReference type="HOGENOM" id="CLU_3405931_0_0_0"/>